<name>A0ACC5T067_ENSAD</name>
<reference evidence="1" key="1">
    <citation type="submission" date="2021-03" db="EMBL/GenBank/DDBJ databases">
        <title>Genomic Encyclopedia of Type Strains, Phase IV (KMG-IV): sequencing the most valuable type-strain genomes for metagenomic binning, comparative biology and taxonomic classification.</title>
        <authorList>
            <person name="Goeker M."/>
        </authorList>
    </citation>
    <scope>NUCLEOTIDE SEQUENCE</scope>
    <source>
        <strain evidence="1">DSM 18131</strain>
    </source>
</reference>
<dbReference type="EMBL" id="JAGGJR010000006">
    <property type="protein sequence ID" value="MBP1874238.1"/>
    <property type="molecule type" value="Genomic_DNA"/>
</dbReference>
<proteinExistence type="predicted"/>
<protein>
    <submittedName>
        <fullName evidence="1">Uncharacterized membrane protein YhaH (DUF805 family)</fullName>
    </submittedName>
</protein>
<gene>
    <name evidence="1" type="ORF">J2Z19_003962</name>
</gene>
<organism evidence="1 2">
    <name type="scientific">Ensifer adhaerens</name>
    <name type="common">Sinorhizobium morelense</name>
    <dbReference type="NCBI Taxonomy" id="106592"/>
    <lineage>
        <taxon>Bacteria</taxon>
        <taxon>Pseudomonadati</taxon>
        <taxon>Pseudomonadota</taxon>
        <taxon>Alphaproteobacteria</taxon>
        <taxon>Hyphomicrobiales</taxon>
        <taxon>Rhizobiaceae</taxon>
        <taxon>Sinorhizobium/Ensifer group</taxon>
        <taxon>Ensifer</taxon>
    </lineage>
</organism>
<evidence type="ECO:0000313" key="2">
    <source>
        <dbReference type="Proteomes" id="UP000823773"/>
    </source>
</evidence>
<keyword evidence="2" id="KW-1185">Reference proteome</keyword>
<comment type="caution">
    <text evidence="1">The sequence shown here is derived from an EMBL/GenBank/DDBJ whole genome shotgun (WGS) entry which is preliminary data.</text>
</comment>
<accession>A0ACC5T067</accession>
<sequence>MKKQDKVQSFYRGNIVGGFSIWHWLIVLIVFVVAIFLIVKSRPPGPNRFGEMPSSMSFGEAIWSFFKNYARFSGRASRSEFWYSMLFVVAVLVTLNIGDPSELLGALFFCAVFLPTIAVSARRLHDTNRSGRLQILSLLGPIGTIAVIVWYCTKASDQSPVFTHAASTHPPSSQSV</sequence>
<evidence type="ECO:0000313" key="1">
    <source>
        <dbReference type="EMBL" id="MBP1874238.1"/>
    </source>
</evidence>
<dbReference type="Proteomes" id="UP000823773">
    <property type="component" value="Unassembled WGS sequence"/>
</dbReference>